<name>H2ZE69_CIOSA</name>
<reference evidence="2" key="3">
    <citation type="submission" date="2025-09" db="UniProtKB">
        <authorList>
            <consortium name="Ensembl"/>
        </authorList>
    </citation>
    <scope>IDENTIFICATION</scope>
</reference>
<dbReference type="Pfam" id="PF21530">
    <property type="entry name" value="Pif1_2B_dom"/>
    <property type="match status" value="1"/>
</dbReference>
<dbReference type="InterPro" id="IPR049163">
    <property type="entry name" value="Pif1-like_2B_dom"/>
</dbReference>
<dbReference type="InterPro" id="IPR051055">
    <property type="entry name" value="PIF1_helicase"/>
</dbReference>
<dbReference type="InterPro" id="IPR027417">
    <property type="entry name" value="P-loop_NTPase"/>
</dbReference>
<dbReference type="Gene3D" id="2.30.30.940">
    <property type="match status" value="1"/>
</dbReference>
<evidence type="ECO:0000313" key="3">
    <source>
        <dbReference type="Proteomes" id="UP000007875"/>
    </source>
</evidence>
<dbReference type="PANTHER" id="PTHR47642:SF7">
    <property type="entry name" value="ATP-DEPENDENT DNA HELICASE PIF1"/>
    <property type="match status" value="1"/>
</dbReference>
<accession>H2ZE69</accession>
<dbReference type="STRING" id="51511.ENSCSAVP00000015885"/>
<organism evidence="2 3">
    <name type="scientific">Ciona savignyi</name>
    <name type="common">Pacific transparent sea squirt</name>
    <dbReference type="NCBI Taxonomy" id="51511"/>
    <lineage>
        <taxon>Eukaryota</taxon>
        <taxon>Metazoa</taxon>
        <taxon>Chordata</taxon>
        <taxon>Tunicata</taxon>
        <taxon>Ascidiacea</taxon>
        <taxon>Phlebobranchia</taxon>
        <taxon>Cionidae</taxon>
        <taxon>Ciona</taxon>
    </lineage>
</organism>
<reference evidence="2" key="2">
    <citation type="submission" date="2025-08" db="UniProtKB">
        <authorList>
            <consortium name="Ensembl"/>
        </authorList>
    </citation>
    <scope>IDENTIFICATION</scope>
</reference>
<dbReference type="Proteomes" id="UP000007875">
    <property type="component" value="Unassembled WGS sequence"/>
</dbReference>
<proteinExistence type="predicted"/>
<dbReference type="HOGENOM" id="CLU_1602115_0_0_1"/>
<dbReference type="OMA" id="QEMECAI"/>
<dbReference type="SUPFAM" id="SSF52540">
    <property type="entry name" value="P-loop containing nucleoside triphosphate hydrolases"/>
    <property type="match status" value="1"/>
</dbReference>
<dbReference type="Ensembl" id="ENSCSAVT00000016064.1">
    <property type="protein sequence ID" value="ENSCSAVP00000015885.1"/>
    <property type="gene ID" value="ENSCSAVG00000009341.1"/>
</dbReference>
<feature type="domain" description="DNA helicase Pif1-like 2B" evidence="1">
    <location>
        <begin position="5"/>
        <end position="39"/>
    </location>
</feature>
<sequence>MLPDTKSVTLKKGAQVMLTKNLNVSKGLVNGARGIVTGFTKTERPLPIVRFLNNNEHTIKFECWTVKVLQDMVTVRRQIPLKLAWAISIHKSQGMSLDCVEMSLSRVFECGQAYVALSRARNMEGLRVLDFKSSCVRSNIDVLRFYRKIRQEQHEIYYNVTTGNAE</sequence>
<keyword evidence="3" id="KW-1185">Reference proteome</keyword>
<evidence type="ECO:0000313" key="2">
    <source>
        <dbReference type="Ensembl" id="ENSCSAVP00000015885.1"/>
    </source>
</evidence>
<dbReference type="AlphaFoldDB" id="H2ZE69"/>
<dbReference type="eggNOG" id="KOG0987">
    <property type="taxonomic scope" value="Eukaryota"/>
</dbReference>
<dbReference type="InParanoid" id="H2ZE69"/>
<dbReference type="Gene3D" id="3.40.50.300">
    <property type="entry name" value="P-loop containing nucleotide triphosphate hydrolases"/>
    <property type="match status" value="1"/>
</dbReference>
<reference evidence="3" key="1">
    <citation type="submission" date="2003-08" db="EMBL/GenBank/DDBJ databases">
        <authorList>
            <person name="Birren B."/>
            <person name="Nusbaum C."/>
            <person name="Abebe A."/>
            <person name="Abouelleil A."/>
            <person name="Adekoya E."/>
            <person name="Ait-zahra M."/>
            <person name="Allen N."/>
            <person name="Allen T."/>
            <person name="An P."/>
            <person name="Anderson M."/>
            <person name="Anderson S."/>
            <person name="Arachchi H."/>
            <person name="Armbruster J."/>
            <person name="Bachantsang P."/>
            <person name="Baldwin J."/>
            <person name="Barry A."/>
            <person name="Bayul T."/>
            <person name="Blitshsteyn B."/>
            <person name="Bloom T."/>
            <person name="Blye J."/>
            <person name="Boguslavskiy L."/>
            <person name="Borowsky M."/>
            <person name="Boukhgalter B."/>
            <person name="Brunache A."/>
            <person name="Butler J."/>
            <person name="Calixte N."/>
            <person name="Calvo S."/>
            <person name="Camarata J."/>
            <person name="Campo K."/>
            <person name="Chang J."/>
            <person name="Cheshatsang Y."/>
            <person name="Citroen M."/>
            <person name="Collymore A."/>
            <person name="Considine T."/>
            <person name="Cook A."/>
            <person name="Cooke P."/>
            <person name="Corum B."/>
            <person name="Cuomo C."/>
            <person name="David R."/>
            <person name="Dawoe T."/>
            <person name="Degray S."/>
            <person name="Dodge S."/>
            <person name="Dooley K."/>
            <person name="Dorje P."/>
            <person name="Dorjee K."/>
            <person name="Dorris L."/>
            <person name="Duffey N."/>
            <person name="Dupes A."/>
            <person name="Elkins T."/>
            <person name="Engels R."/>
            <person name="Erickson J."/>
            <person name="Farina A."/>
            <person name="Faro S."/>
            <person name="Ferreira P."/>
            <person name="Fischer H."/>
            <person name="Fitzgerald M."/>
            <person name="Foley K."/>
            <person name="Gage D."/>
            <person name="Galagan J."/>
            <person name="Gearin G."/>
            <person name="Gnerre S."/>
            <person name="Gnirke A."/>
            <person name="Goyette A."/>
            <person name="Graham J."/>
            <person name="Grandbois E."/>
            <person name="Gyaltsen K."/>
            <person name="Hafez N."/>
            <person name="Hagopian D."/>
            <person name="Hagos B."/>
            <person name="Hall J."/>
            <person name="Hatcher B."/>
            <person name="Heller A."/>
            <person name="Higgins H."/>
            <person name="Honan T."/>
            <person name="Horn A."/>
            <person name="Houde N."/>
            <person name="Hughes L."/>
            <person name="Hulme W."/>
            <person name="Husby E."/>
            <person name="Iliev I."/>
            <person name="Jaffe D."/>
            <person name="Jones C."/>
            <person name="Kamal M."/>
            <person name="Kamat A."/>
            <person name="Kamvysselis M."/>
            <person name="Karlsson E."/>
            <person name="Kells C."/>
            <person name="Kieu A."/>
            <person name="Kisner P."/>
            <person name="Kodira C."/>
            <person name="Kulbokas E."/>
            <person name="Labutti K."/>
            <person name="Lama D."/>
            <person name="Landers T."/>
            <person name="Leger J."/>
            <person name="Levine S."/>
            <person name="Lewis D."/>
            <person name="Lewis T."/>
            <person name="Lindblad-toh K."/>
            <person name="Liu X."/>
            <person name="Lokyitsang T."/>
            <person name="Lokyitsang Y."/>
            <person name="Lucien O."/>
            <person name="Lui A."/>
            <person name="Ma L.J."/>
            <person name="Mabbitt R."/>
            <person name="Macdonald J."/>
            <person name="Maclean C."/>
            <person name="Major J."/>
            <person name="Manning J."/>
            <person name="Marabella R."/>
            <person name="Maru K."/>
            <person name="Matthews C."/>
            <person name="Mauceli E."/>
            <person name="Mccarthy M."/>
            <person name="Mcdonough S."/>
            <person name="Mcghee T."/>
            <person name="Meldrim J."/>
            <person name="Meneus L."/>
            <person name="Mesirov J."/>
            <person name="Mihalev A."/>
            <person name="Mihova T."/>
            <person name="Mikkelsen T."/>
            <person name="Mlenga V."/>
            <person name="Moru K."/>
            <person name="Mozes J."/>
            <person name="Mulrain L."/>
            <person name="Munson G."/>
            <person name="Naylor J."/>
            <person name="Newes C."/>
            <person name="Nguyen C."/>
            <person name="Nguyen N."/>
            <person name="Nguyen T."/>
            <person name="Nicol R."/>
            <person name="Nielsen C."/>
            <person name="Nizzari M."/>
            <person name="Norbu C."/>
            <person name="Norbu N."/>
            <person name="O'donnell P."/>
            <person name="Okoawo O."/>
            <person name="O'leary S."/>
            <person name="Omotosho B."/>
            <person name="O'neill K."/>
            <person name="Osman S."/>
            <person name="Parker S."/>
            <person name="Perrin D."/>
            <person name="Phunkhang P."/>
            <person name="Piqani B."/>
            <person name="Purcell S."/>
            <person name="Rachupka T."/>
            <person name="Ramasamy U."/>
            <person name="Rameau R."/>
            <person name="Ray V."/>
            <person name="Raymond C."/>
            <person name="Retta R."/>
            <person name="Richardson S."/>
            <person name="Rise C."/>
            <person name="Rodriguez J."/>
            <person name="Rogers J."/>
            <person name="Rogov P."/>
            <person name="Rutman M."/>
            <person name="Schupbach R."/>
            <person name="Seaman C."/>
            <person name="Settipalli S."/>
            <person name="Sharpe T."/>
            <person name="Sheridan J."/>
            <person name="Sherpa N."/>
            <person name="Shi J."/>
            <person name="Smirnov S."/>
            <person name="Smith C."/>
            <person name="Sougnez C."/>
            <person name="Spencer B."/>
            <person name="Stalker J."/>
            <person name="Stange-thomann N."/>
            <person name="Stavropoulos S."/>
            <person name="Stetson K."/>
            <person name="Stone C."/>
            <person name="Stone S."/>
            <person name="Stubbs M."/>
            <person name="Talamas J."/>
            <person name="Tchuinga P."/>
            <person name="Tenzing P."/>
            <person name="Tesfaye S."/>
            <person name="Theodore J."/>
            <person name="Thoulutsang Y."/>
            <person name="Topham K."/>
            <person name="Towey S."/>
            <person name="Tsamla T."/>
            <person name="Tsomo N."/>
            <person name="Vallee D."/>
            <person name="Vassiliev H."/>
            <person name="Venkataraman V."/>
            <person name="Vinson J."/>
            <person name="Vo A."/>
            <person name="Wade C."/>
            <person name="Wang S."/>
            <person name="Wangchuk T."/>
            <person name="Wangdi T."/>
            <person name="Whittaker C."/>
            <person name="Wilkinson J."/>
            <person name="Wu Y."/>
            <person name="Wyman D."/>
            <person name="Yadav S."/>
            <person name="Yang S."/>
            <person name="Yang X."/>
            <person name="Yeager S."/>
            <person name="Yee E."/>
            <person name="Young G."/>
            <person name="Zainoun J."/>
            <person name="Zembeck L."/>
            <person name="Zimmer A."/>
            <person name="Zody M."/>
            <person name="Lander E."/>
        </authorList>
    </citation>
    <scope>NUCLEOTIDE SEQUENCE [LARGE SCALE GENOMIC DNA]</scope>
</reference>
<dbReference type="CDD" id="cd18809">
    <property type="entry name" value="SF1_C_RecD"/>
    <property type="match status" value="1"/>
</dbReference>
<dbReference type="PANTHER" id="PTHR47642">
    <property type="entry name" value="ATP-DEPENDENT DNA HELICASE"/>
    <property type="match status" value="1"/>
</dbReference>
<dbReference type="GeneTree" id="ENSGT00530000063561"/>
<evidence type="ECO:0000259" key="1">
    <source>
        <dbReference type="Pfam" id="PF21530"/>
    </source>
</evidence>
<protein>
    <recommendedName>
        <fullName evidence="1">DNA helicase Pif1-like 2B domain-containing protein</fullName>
    </recommendedName>
</protein>